<dbReference type="Pfam" id="PF01039">
    <property type="entry name" value="Carboxyl_trans"/>
    <property type="match status" value="1"/>
</dbReference>
<comment type="caution">
    <text evidence="1">The sequence shown here is derived from an EMBL/GenBank/DDBJ whole genome shotgun (WGS) entry which is preliminary data.</text>
</comment>
<accession>A0A5P9Z1D1</accession>
<evidence type="ECO:0000313" key="2">
    <source>
        <dbReference type="Proteomes" id="UP000312512"/>
    </source>
</evidence>
<dbReference type="Gene3D" id="3.90.226.10">
    <property type="entry name" value="2-enoyl-CoA Hydratase, Chain A, domain 1"/>
    <property type="match status" value="2"/>
</dbReference>
<protein>
    <submittedName>
        <fullName evidence="1">Acyl-CoA carboxylase subunit beta</fullName>
    </submittedName>
</protein>
<keyword evidence="2" id="KW-1185">Reference proteome</keyword>
<accession>A0A5C4V5G2</accession>
<dbReference type="SUPFAM" id="SSF52096">
    <property type="entry name" value="ClpP/crotonase"/>
    <property type="match status" value="2"/>
</dbReference>
<gene>
    <name evidence="1" type="ORF">FH608_047080</name>
</gene>
<dbReference type="GO" id="GO:0004658">
    <property type="term" value="F:propionyl-CoA carboxylase activity"/>
    <property type="evidence" value="ECO:0007669"/>
    <property type="project" value="TreeGrafter"/>
</dbReference>
<evidence type="ECO:0000313" key="1">
    <source>
        <dbReference type="EMBL" id="KAB8186289.1"/>
    </source>
</evidence>
<dbReference type="PROSITE" id="PS50989">
    <property type="entry name" value="COA_CT_CTER"/>
    <property type="match status" value="1"/>
</dbReference>
<dbReference type="PANTHER" id="PTHR43842">
    <property type="entry name" value="PROPIONYL-COA CARBOXYLASE BETA CHAIN"/>
    <property type="match status" value="1"/>
</dbReference>
<dbReference type="InterPro" id="IPR011762">
    <property type="entry name" value="COA_CT_N"/>
</dbReference>
<proteinExistence type="predicted"/>
<organism evidence="1 2">
    <name type="scientific">Nonomuraea phyllanthi</name>
    <dbReference type="NCBI Taxonomy" id="2219224"/>
    <lineage>
        <taxon>Bacteria</taxon>
        <taxon>Bacillati</taxon>
        <taxon>Actinomycetota</taxon>
        <taxon>Actinomycetes</taxon>
        <taxon>Streptosporangiales</taxon>
        <taxon>Streptosporangiaceae</taxon>
        <taxon>Nonomuraea</taxon>
    </lineage>
</organism>
<dbReference type="PANTHER" id="PTHR43842:SF2">
    <property type="entry name" value="PROPIONYL-COA CARBOXYLASE BETA CHAIN, MITOCHONDRIAL"/>
    <property type="match status" value="1"/>
</dbReference>
<dbReference type="RefSeq" id="WP_139637721.1">
    <property type="nucleotide sequence ID" value="NZ_CP045572.1"/>
</dbReference>
<dbReference type="EMBL" id="VDLX02000029">
    <property type="protein sequence ID" value="KAB8186289.1"/>
    <property type="molecule type" value="Genomic_DNA"/>
</dbReference>
<dbReference type="GO" id="GO:0009317">
    <property type="term" value="C:acetyl-CoA carboxylase complex"/>
    <property type="evidence" value="ECO:0007669"/>
    <property type="project" value="TreeGrafter"/>
</dbReference>
<name>A0A5C4V5G2_9ACTN</name>
<dbReference type="InterPro" id="IPR029045">
    <property type="entry name" value="ClpP/crotonase-like_dom_sf"/>
</dbReference>
<dbReference type="InterPro" id="IPR011763">
    <property type="entry name" value="COA_CT_C"/>
</dbReference>
<dbReference type="Proteomes" id="UP000312512">
    <property type="component" value="Unassembled WGS sequence"/>
</dbReference>
<dbReference type="PROSITE" id="PS50980">
    <property type="entry name" value="COA_CT_NTER"/>
    <property type="match status" value="1"/>
</dbReference>
<dbReference type="InterPro" id="IPR051047">
    <property type="entry name" value="AccD/PCCB"/>
</dbReference>
<sequence>MTVLDNRVATEGSDPEPVDPRDPVVRLTALLDEGSLRLITPQDDSAALAAMGRVEGVPVVAFCSDGRIQGGAMSSEGCEHIVHAYDVAVRERVPIIGIWHSGGARILEGVESLHAVGRVFAAMTKASGVVPQISVVVGPAAGGAAYGPALTDIVILADSGRIFVTGPDVVRSVTGENVDAAALGGPEPHSKRSGVVHIATKTETDAYVKARQLATLLGHQGRVRRGEVEEVDFSTLLPDSARRAYDVKPLVNGLLDEPGIELHPKWAPNIVTSLGRLGGRTVGMIANNPMRLGGCLDATSAEKAARFVRMCDAFGVPLVVLVDVPGYLPGVGQEHDGVVRRGAKLLHAFAEASVPRITLYTRKAIGGAYIAMNSRALGATKVFAWPTTEVAVMGSVAAVRILKRRQLAAAPEEERAELEQQLAAEHEKVVGGLVRAQELGVIDEVIKPEETRGAIARVLAQATPARGAHGNIPL</sequence>
<reference evidence="1 2" key="1">
    <citation type="submission" date="2019-10" db="EMBL/GenBank/DDBJ databases">
        <title>Nonomuraea sp. nov., isolated from Phyllanthus amarus.</title>
        <authorList>
            <person name="Klykleung N."/>
            <person name="Tanasupawat S."/>
        </authorList>
    </citation>
    <scope>NUCLEOTIDE SEQUENCE [LARGE SCALE GENOMIC DNA]</scope>
    <source>
        <strain evidence="1 2">PA1-10</strain>
    </source>
</reference>
<dbReference type="InterPro" id="IPR034733">
    <property type="entry name" value="AcCoA_carboxyl_beta"/>
</dbReference>
<dbReference type="AlphaFoldDB" id="A0A5C4V5G2"/>
<dbReference type="OrthoDB" id="5240504at2"/>